<dbReference type="PROSITE" id="PS50249">
    <property type="entry name" value="MPN"/>
    <property type="match status" value="1"/>
</dbReference>
<dbReference type="RefSeq" id="XP_011129398.1">
    <property type="nucleotide sequence ID" value="XM_011131096.1"/>
</dbReference>
<dbReference type="eggNOG" id="KOG2834">
    <property type="taxonomic scope" value="Eukaryota"/>
</dbReference>
<dbReference type="InterPro" id="IPR007717">
    <property type="entry name" value="NPL4_C"/>
</dbReference>
<evidence type="ECO:0000313" key="3">
    <source>
        <dbReference type="EMBL" id="EZG78230.1"/>
    </source>
</evidence>
<dbReference type="Pfam" id="PF05021">
    <property type="entry name" value="NPL4"/>
    <property type="match status" value="1"/>
</dbReference>
<name>A0A023BAD8_GRENI</name>
<feature type="domain" description="MPN" evidence="2">
    <location>
        <begin position="115"/>
        <end position="269"/>
    </location>
</feature>
<proteinExistence type="inferred from homology"/>
<dbReference type="GO" id="GO:0006511">
    <property type="term" value="P:ubiquitin-dependent protein catabolic process"/>
    <property type="evidence" value="ECO:0007669"/>
    <property type="project" value="InterPro"/>
</dbReference>
<dbReference type="InterPro" id="IPR037518">
    <property type="entry name" value="MPN"/>
</dbReference>
<dbReference type="VEuPathDB" id="CryptoDB:GNI_039600"/>
<keyword evidence="4" id="KW-1185">Reference proteome</keyword>
<evidence type="ECO:0000259" key="2">
    <source>
        <dbReference type="PROSITE" id="PS50249"/>
    </source>
</evidence>
<dbReference type="InterPro" id="IPR016563">
    <property type="entry name" value="Npl4"/>
</dbReference>
<dbReference type="PANTHER" id="PTHR12710:SF0">
    <property type="entry name" value="NUCLEAR PROTEIN LOCALIZATION PROTEIN 4 HOMOLOG"/>
    <property type="match status" value="1"/>
</dbReference>
<reference evidence="3" key="1">
    <citation type="submission" date="2013-12" db="EMBL/GenBank/DDBJ databases">
        <authorList>
            <person name="Omoto C.K."/>
            <person name="Sibley D."/>
            <person name="Venepally P."/>
            <person name="Hadjithomas M."/>
            <person name="Karamycheva S."/>
            <person name="Brunk B."/>
            <person name="Roos D."/>
            <person name="Caler E."/>
            <person name="Lorenzi H."/>
        </authorList>
    </citation>
    <scope>NUCLEOTIDE SEQUENCE</scope>
</reference>
<evidence type="ECO:0000313" key="4">
    <source>
        <dbReference type="Proteomes" id="UP000019763"/>
    </source>
</evidence>
<dbReference type="AlphaFoldDB" id="A0A023BAD8"/>
<dbReference type="GO" id="GO:0043130">
    <property type="term" value="F:ubiquitin binding"/>
    <property type="evidence" value="ECO:0007669"/>
    <property type="project" value="TreeGrafter"/>
</dbReference>
<sequence length="411" mass="45710">MGDSRLLANWKIGTGTEIHVFTQSEPSLKTAAAPVVVPETAPVVAPVAVKKARQKGQSHKYKTFEEYVDEIDFNVSQLALSHSYKPVKRNPVGPTKLPPSISLKHQVYRHVDHVEVMNVAELADFVREWRRSDMLVQRCGYLIGYYAADAHYGPSGTRAVVEAVYEPEQVGNMDGVEILGNPETDELVVRVSKALGLEVVGWVFTHLGRDKLVTGPEVISMGRLQLAHAQENVHYTGYPVSTFVTLTISPKESLKGEPGSDAFMISDLGLALVRDGVLDEQTFPEDGKYCKIRTPDKDELMPTLLETTKETQQMDTDWLLVRLAESAPKQTRSFIKRTQFPKTNRGPATFNDVQTFLNSSLPPHEKLADLHFLVFIAQSLGFESAEQIINAIKTKTDIAQDYYVLLNSLAS</sequence>
<dbReference type="PANTHER" id="PTHR12710">
    <property type="entry name" value="NUCLEAR PROTEIN LOCALIZATION 4"/>
    <property type="match status" value="1"/>
</dbReference>
<organism evidence="3 4">
    <name type="scientific">Gregarina niphandrodes</name>
    <name type="common">Septate eugregarine</name>
    <dbReference type="NCBI Taxonomy" id="110365"/>
    <lineage>
        <taxon>Eukaryota</taxon>
        <taxon>Sar</taxon>
        <taxon>Alveolata</taxon>
        <taxon>Apicomplexa</taxon>
        <taxon>Conoidasida</taxon>
        <taxon>Gregarinasina</taxon>
        <taxon>Eugregarinorida</taxon>
        <taxon>Gregarinidae</taxon>
        <taxon>Gregarina</taxon>
    </lineage>
</organism>
<comment type="similarity">
    <text evidence="1">Belongs to the NPL4 family.</text>
</comment>
<dbReference type="EMBL" id="AFNH02000304">
    <property type="protein sequence ID" value="EZG78230.1"/>
    <property type="molecule type" value="Genomic_DNA"/>
</dbReference>
<dbReference type="Pfam" id="PF05020">
    <property type="entry name" value="zf-NPL4"/>
    <property type="match status" value="1"/>
</dbReference>
<comment type="caution">
    <text evidence="3">The sequence shown here is derived from an EMBL/GenBank/DDBJ whole genome shotgun (WGS) entry which is preliminary data.</text>
</comment>
<dbReference type="InterPro" id="IPR007716">
    <property type="entry name" value="NPL4_Zn-bd_put"/>
</dbReference>
<dbReference type="GO" id="GO:0031625">
    <property type="term" value="F:ubiquitin protein ligase binding"/>
    <property type="evidence" value="ECO:0007669"/>
    <property type="project" value="TreeGrafter"/>
</dbReference>
<gene>
    <name evidence="3" type="ORF">GNI_039600</name>
</gene>
<dbReference type="GeneID" id="22911520"/>
<protein>
    <submittedName>
        <fullName evidence="3">Nuclear pore associated protein</fullName>
    </submittedName>
</protein>
<dbReference type="CDD" id="cd08061">
    <property type="entry name" value="MPN_NPL4"/>
    <property type="match status" value="1"/>
</dbReference>
<dbReference type="Proteomes" id="UP000019763">
    <property type="component" value="Unassembled WGS sequence"/>
</dbReference>
<accession>A0A023BAD8</accession>
<dbReference type="OrthoDB" id="10251089at2759"/>
<evidence type="ECO:0000256" key="1">
    <source>
        <dbReference type="ARBA" id="ARBA00011025"/>
    </source>
</evidence>
<dbReference type="GO" id="GO:0005634">
    <property type="term" value="C:nucleus"/>
    <property type="evidence" value="ECO:0007669"/>
    <property type="project" value="TreeGrafter"/>
</dbReference>